<evidence type="ECO:0000313" key="4">
    <source>
        <dbReference type="EMBL" id="PUZ46024.1"/>
    </source>
</evidence>
<evidence type="ECO:0000313" key="5">
    <source>
        <dbReference type="Proteomes" id="UP000244336"/>
    </source>
</evidence>
<gene>
    <name evidence="4" type="ORF">GQ55_7G013100</name>
</gene>
<dbReference type="OrthoDB" id="696952at2759"/>
<evidence type="ECO:0000256" key="1">
    <source>
        <dbReference type="ARBA" id="ARBA00010820"/>
    </source>
</evidence>
<dbReference type="Gramene" id="PUZ46024">
    <property type="protein sequence ID" value="PUZ46024"/>
    <property type="gene ID" value="GQ55_7G013100"/>
</dbReference>
<feature type="domain" description="Glabrous enhancer-binding protein-like DBD" evidence="3">
    <location>
        <begin position="130"/>
        <end position="224"/>
    </location>
</feature>
<reference evidence="4 5" key="1">
    <citation type="submission" date="2018-04" db="EMBL/GenBank/DDBJ databases">
        <title>WGS assembly of Panicum hallii var. hallii HAL2.</title>
        <authorList>
            <person name="Lovell J."/>
            <person name="Jenkins J."/>
            <person name="Lowry D."/>
            <person name="Mamidi S."/>
            <person name="Sreedasyam A."/>
            <person name="Weng X."/>
            <person name="Barry K."/>
            <person name="Bonette J."/>
            <person name="Campitelli B."/>
            <person name="Daum C."/>
            <person name="Gordon S."/>
            <person name="Gould B."/>
            <person name="Lipzen A."/>
            <person name="MacQueen A."/>
            <person name="Palacio-Mejia J."/>
            <person name="Plott C."/>
            <person name="Shakirov E."/>
            <person name="Shu S."/>
            <person name="Yoshinaga Y."/>
            <person name="Zane M."/>
            <person name="Rokhsar D."/>
            <person name="Grimwood J."/>
            <person name="Schmutz J."/>
            <person name="Juenger T."/>
        </authorList>
    </citation>
    <scope>NUCLEOTIDE SEQUENCE [LARGE SCALE GENOMIC DNA]</scope>
    <source>
        <strain evidence="5">cv. HAL2</strain>
    </source>
</reference>
<accession>A0A2T7CRR1</accession>
<proteinExistence type="inferred from homology"/>
<dbReference type="EMBL" id="CM009755">
    <property type="protein sequence ID" value="PUZ46024.1"/>
    <property type="molecule type" value="Genomic_DNA"/>
</dbReference>
<protein>
    <recommendedName>
        <fullName evidence="3">Glabrous enhancer-binding protein-like DBD domain-containing protein</fullName>
    </recommendedName>
</protein>
<dbReference type="Proteomes" id="UP000244336">
    <property type="component" value="Chromosome 7"/>
</dbReference>
<keyword evidence="5" id="KW-1185">Reference proteome</keyword>
<evidence type="ECO:0000259" key="3">
    <source>
        <dbReference type="Pfam" id="PF04504"/>
    </source>
</evidence>
<feature type="region of interest" description="Disordered" evidence="2">
    <location>
        <begin position="1"/>
        <end position="130"/>
    </location>
</feature>
<organism evidence="4 5">
    <name type="scientific">Panicum hallii var. hallii</name>
    <dbReference type="NCBI Taxonomy" id="1504633"/>
    <lineage>
        <taxon>Eukaryota</taxon>
        <taxon>Viridiplantae</taxon>
        <taxon>Streptophyta</taxon>
        <taxon>Embryophyta</taxon>
        <taxon>Tracheophyta</taxon>
        <taxon>Spermatophyta</taxon>
        <taxon>Magnoliopsida</taxon>
        <taxon>Liliopsida</taxon>
        <taxon>Poales</taxon>
        <taxon>Poaceae</taxon>
        <taxon>PACMAD clade</taxon>
        <taxon>Panicoideae</taxon>
        <taxon>Panicodae</taxon>
        <taxon>Paniceae</taxon>
        <taxon>Panicinae</taxon>
        <taxon>Panicum</taxon>
        <taxon>Panicum sect. Panicum</taxon>
    </lineage>
</organism>
<dbReference type="Pfam" id="PF04504">
    <property type="entry name" value="GeBP-like_DBD"/>
    <property type="match status" value="1"/>
</dbReference>
<name>A0A2T7CRR1_9POAL</name>
<dbReference type="AlphaFoldDB" id="A0A2T7CRR1"/>
<sequence>MAPTIPPSFPASRRGKSAAAPTITISSGSDVSVRRTPVINVSSSSSDDEVTSRPRSAARRATPPSSVSVVRSPRASSNRGGGGKGDEATSQPRRAARRPSSPASPAVSDRSSDSGGSRSEATGSQPKKKNKWCLDDERLILDTMAFLRMDKGSYNKVPKAPEVLRHLVTLRRRGVDVRQLSDKISQLKIKFKKTVAKAAANGGKLRRRTRHRHKVLYEISQQVWPHLYQDAGL</sequence>
<evidence type="ECO:0000256" key="2">
    <source>
        <dbReference type="SAM" id="MobiDB-lite"/>
    </source>
</evidence>
<comment type="similarity">
    <text evidence="1">Belongs to the GeBP family.</text>
</comment>
<feature type="compositionally biased region" description="Low complexity" evidence="2">
    <location>
        <begin position="98"/>
        <end position="119"/>
    </location>
</feature>
<dbReference type="InterPro" id="IPR053932">
    <property type="entry name" value="GeBP-like_DBD"/>
</dbReference>
<feature type="compositionally biased region" description="Low complexity" evidence="2">
    <location>
        <begin position="53"/>
        <end position="77"/>
    </location>
</feature>